<dbReference type="EMBL" id="CAJNNW010026003">
    <property type="protein sequence ID" value="CAE8681893.1"/>
    <property type="molecule type" value="Genomic_DNA"/>
</dbReference>
<evidence type="ECO:0000313" key="1">
    <source>
        <dbReference type="EMBL" id="CAE8681893.1"/>
    </source>
</evidence>
<reference evidence="1" key="1">
    <citation type="submission" date="2021-02" db="EMBL/GenBank/DDBJ databases">
        <authorList>
            <person name="Dougan E. K."/>
            <person name="Rhodes N."/>
            <person name="Thang M."/>
            <person name="Chan C."/>
        </authorList>
    </citation>
    <scope>NUCLEOTIDE SEQUENCE</scope>
</reference>
<evidence type="ECO:0000313" key="2">
    <source>
        <dbReference type="Proteomes" id="UP000626109"/>
    </source>
</evidence>
<sequence>MTALSWLDRINQGGAIHWPKSSSAPKLEILFVFVDAYVFDQFPTLGEKMPPAFLNAFRKLEHNWDRLWVEYKKLAITYWHLRGCRIPLGSISQSCLTYYWGKIWALALILELWFSSELLATTGKWS</sequence>
<dbReference type="AlphaFoldDB" id="A0A813JSK5"/>
<dbReference type="Proteomes" id="UP000626109">
    <property type="component" value="Unassembled WGS sequence"/>
</dbReference>
<comment type="caution">
    <text evidence="1">The sequence shown here is derived from an EMBL/GenBank/DDBJ whole genome shotgun (WGS) entry which is preliminary data.</text>
</comment>
<organism evidence="1 2">
    <name type="scientific">Polarella glacialis</name>
    <name type="common">Dinoflagellate</name>
    <dbReference type="NCBI Taxonomy" id="89957"/>
    <lineage>
        <taxon>Eukaryota</taxon>
        <taxon>Sar</taxon>
        <taxon>Alveolata</taxon>
        <taxon>Dinophyceae</taxon>
        <taxon>Suessiales</taxon>
        <taxon>Suessiaceae</taxon>
        <taxon>Polarella</taxon>
    </lineage>
</organism>
<proteinExistence type="predicted"/>
<gene>
    <name evidence="1" type="ORF">PGLA2088_LOCUS22669</name>
</gene>
<name>A0A813JSK5_POLGL</name>
<accession>A0A813JSK5</accession>
<protein>
    <submittedName>
        <fullName evidence="1">Uncharacterized protein</fullName>
    </submittedName>
</protein>